<dbReference type="InterPro" id="IPR029151">
    <property type="entry name" value="Sensor-like_sf"/>
</dbReference>
<dbReference type="STRING" id="202956.BJN41_01470"/>
<dbReference type="NCBIfam" id="TIGR00254">
    <property type="entry name" value="GGDEF"/>
    <property type="match status" value="1"/>
</dbReference>
<sequence>MKHFLLSLRLNLRKLILISTVLSVSGLFVVSVFILNYVIKQQLIQNSLSINEKYAEKIATSANQHFSDMLQELDYSARLLEKNFYNTQVRKEEVKRLKNQSNHFNSVLLVEQNKHILAYAPNTLKLNFNQAYSTIGIDGSIEKKKTYISSPYWSISNNLIVMMSQPIYNKTHQYLGLISGTIYLQEQNLINTMLNTQYDYKKSYMYVIDQHNRIIFHPDKKRIGEKIINNTGLDYINKNTKGSIRLKNSLGIDNLAGFAHIPSVNWIVVSQQPTDDLLAQANTLIFKVSIGIFIFYFFIFLLIWYISSFISSPLNRLARMASMLNHADIENKIKEVDPWYFEVLKFRTSLLMSSETFSDRIAELKHHVYTDPLTGLYNRRGMQLFLNELVKTRTEFAALSIDIDFFKKVNDHYGHDQGDMVLQTLAQIMQTNFRDHDICCRSGGEEFLVLMTTADPSVAYKAAERLRTTMQQTNINGMGEITISIGIAFWFKDAEDISEVLKLADNKLYEAKHAGRNCTKSTAT</sequence>
<keyword evidence="5 9" id="KW-0812">Transmembrane</keyword>
<dbReference type="InterPro" id="IPR050469">
    <property type="entry name" value="Diguanylate_Cyclase"/>
</dbReference>
<comment type="caution">
    <text evidence="11">The sequence shown here is derived from an EMBL/GenBank/DDBJ whole genome shotgun (WGS) entry which is preliminary data.</text>
</comment>
<comment type="subcellular location">
    <subcellularLocation>
        <location evidence="2">Cell membrane</location>
        <topology evidence="2">Multi-pass membrane protein</topology>
    </subcellularLocation>
</comment>
<dbReference type="GO" id="GO:0005886">
    <property type="term" value="C:plasma membrane"/>
    <property type="evidence" value="ECO:0007669"/>
    <property type="project" value="UniProtKB-SubCell"/>
</dbReference>
<feature type="transmembrane region" description="Helical" evidence="9">
    <location>
        <begin position="284"/>
        <end position="306"/>
    </location>
</feature>
<dbReference type="InterPro" id="IPR033479">
    <property type="entry name" value="dCache_1"/>
</dbReference>
<reference evidence="11 12" key="1">
    <citation type="submission" date="2016-10" db="EMBL/GenBank/DDBJ databases">
        <title>Genome of airborne Acinetobacter sp. 5-2Ac02 in the hospital environment: Species near to Acinetobacter towneri.</title>
        <authorList>
            <person name="Barbosa B."/>
            <person name="Fernandez-Garcia L."/>
            <person name="Gato E."/>
            <person name="Leao R."/>
            <person name="Albano R."/>
            <person name="Fernandez B."/>
            <person name="Fernandez-Cuenca F."/>
            <person name="Marques E."/>
            <person name="Tomas M."/>
        </authorList>
    </citation>
    <scope>NUCLEOTIDE SEQUENCE [LARGE SCALE GENOMIC DNA]</scope>
    <source>
        <strain evidence="11 12">5-2Ac02</strain>
    </source>
</reference>
<dbReference type="Pfam" id="PF02743">
    <property type="entry name" value="dCache_1"/>
    <property type="match status" value="1"/>
</dbReference>
<feature type="transmembrane region" description="Helical" evidence="9">
    <location>
        <begin position="15"/>
        <end position="39"/>
    </location>
</feature>
<dbReference type="EMBL" id="MKQS01000001">
    <property type="protein sequence ID" value="OFE44902.1"/>
    <property type="molecule type" value="Genomic_DNA"/>
</dbReference>
<dbReference type="GO" id="GO:0052621">
    <property type="term" value="F:diguanylate cyclase activity"/>
    <property type="evidence" value="ECO:0007669"/>
    <property type="project" value="UniProtKB-EC"/>
</dbReference>
<evidence type="ECO:0000256" key="5">
    <source>
        <dbReference type="ARBA" id="ARBA00022692"/>
    </source>
</evidence>
<dbReference type="Pfam" id="PF00990">
    <property type="entry name" value="GGDEF"/>
    <property type="match status" value="1"/>
</dbReference>
<dbReference type="InterPro" id="IPR000160">
    <property type="entry name" value="GGDEF_dom"/>
</dbReference>
<dbReference type="CDD" id="cd12912">
    <property type="entry name" value="PDC2_MCP_like"/>
    <property type="match status" value="1"/>
</dbReference>
<dbReference type="CDD" id="cd18773">
    <property type="entry name" value="PDC1_HK_sensor"/>
    <property type="match status" value="1"/>
</dbReference>
<comment type="cofactor">
    <cofactor evidence="1">
        <name>Mg(2+)</name>
        <dbReference type="ChEBI" id="CHEBI:18420"/>
    </cofactor>
</comment>
<evidence type="ECO:0000256" key="1">
    <source>
        <dbReference type="ARBA" id="ARBA00001946"/>
    </source>
</evidence>
<name>A0A1E8E5J9_9GAMM</name>
<evidence type="ECO:0000256" key="7">
    <source>
        <dbReference type="ARBA" id="ARBA00023136"/>
    </source>
</evidence>
<evidence type="ECO:0000313" key="11">
    <source>
        <dbReference type="EMBL" id="OFE44902.1"/>
    </source>
</evidence>
<keyword evidence="6 9" id="KW-1133">Transmembrane helix</keyword>
<dbReference type="Proteomes" id="UP000186931">
    <property type="component" value="Unassembled WGS sequence"/>
</dbReference>
<dbReference type="EC" id="2.7.7.65" evidence="3"/>
<organism evidence="11 12">
    <name type="scientific">Acinetobacter towneri</name>
    <dbReference type="NCBI Taxonomy" id="202956"/>
    <lineage>
        <taxon>Bacteria</taxon>
        <taxon>Pseudomonadati</taxon>
        <taxon>Pseudomonadota</taxon>
        <taxon>Gammaproteobacteria</taxon>
        <taxon>Moraxellales</taxon>
        <taxon>Moraxellaceae</taxon>
        <taxon>Acinetobacter</taxon>
    </lineage>
</organism>
<gene>
    <name evidence="11" type="ORF">BJN41_01470</name>
</gene>
<evidence type="ECO:0000256" key="6">
    <source>
        <dbReference type="ARBA" id="ARBA00022989"/>
    </source>
</evidence>
<dbReference type="Gene3D" id="3.30.70.270">
    <property type="match status" value="1"/>
</dbReference>
<evidence type="ECO:0000256" key="3">
    <source>
        <dbReference type="ARBA" id="ARBA00012528"/>
    </source>
</evidence>
<dbReference type="SMART" id="SM00267">
    <property type="entry name" value="GGDEF"/>
    <property type="match status" value="1"/>
</dbReference>
<keyword evidence="7 9" id="KW-0472">Membrane</keyword>
<evidence type="ECO:0000259" key="10">
    <source>
        <dbReference type="PROSITE" id="PS50887"/>
    </source>
</evidence>
<dbReference type="PANTHER" id="PTHR45138">
    <property type="entry name" value="REGULATORY COMPONENTS OF SENSORY TRANSDUCTION SYSTEM"/>
    <property type="match status" value="1"/>
</dbReference>
<dbReference type="PROSITE" id="PS50887">
    <property type="entry name" value="GGDEF"/>
    <property type="match status" value="1"/>
</dbReference>
<evidence type="ECO:0000256" key="8">
    <source>
        <dbReference type="ARBA" id="ARBA00034247"/>
    </source>
</evidence>
<dbReference type="Gene3D" id="3.30.450.20">
    <property type="entry name" value="PAS domain"/>
    <property type="match status" value="1"/>
</dbReference>
<dbReference type="InterPro" id="IPR029787">
    <property type="entry name" value="Nucleotide_cyclase"/>
</dbReference>
<evidence type="ECO:0000313" key="12">
    <source>
        <dbReference type="Proteomes" id="UP000186931"/>
    </source>
</evidence>
<evidence type="ECO:0000256" key="9">
    <source>
        <dbReference type="SAM" id="Phobius"/>
    </source>
</evidence>
<dbReference type="FunFam" id="3.30.70.270:FF:000001">
    <property type="entry name" value="Diguanylate cyclase domain protein"/>
    <property type="match status" value="1"/>
</dbReference>
<accession>A0A1E8E5J9</accession>
<dbReference type="InterPro" id="IPR043128">
    <property type="entry name" value="Rev_trsase/Diguanyl_cyclase"/>
</dbReference>
<comment type="catalytic activity">
    <reaction evidence="8">
        <text>2 GTP = 3',3'-c-di-GMP + 2 diphosphate</text>
        <dbReference type="Rhea" id="RHEA:24898"/>
        <dbReference type="ChEBI" id="CHEBI:33019"/>
        <dbReference type="ChEBI" id="CHEBI:37565"/>
        <dbReference type="ChEBI" id="CHEBI:58805"/>
        <dbReference type="EC" id="2.7.7.65"/>
    </reaction>
</comment>
<dbReference type="CDD" id="cd01949">
    <property type="entry name" value="GGDEF"/>
    <property type="match status" value="1"/>
</dbReference>
<dbReference type="AlphaFoldDB" id="A0A1E8E5J9"/>
<dbReference type="RefSeq" id="WP_070152694.1">
    <property type="nucleotide sequence ID" value="NZ_MKQS01000001.1"/>
</dbReference>
<dbReference type="SUPFAM" id="SSF55073">
    <property type="entry name" value="Nucleotide cyclase"/>
    <property type="match status" value="1"/>
</dbReference>
<dbReference type="PANTHER" id="PTHR45138:SF9">
    <property type="entry name" value="DIGUANYLATE CYCLASE DGCM-RELATED"/>
    <property type="match status" value="1"/>
</dbReference>
<protein>
    <recommendedName>
        <fullName evidence="3">diguanylate cyclase</fullName>
        <ecNumber evidence="3">2.7.7.65</ecNumber>
    </recommendedName>
</protein>
<evidence type="ECO:0000256" key="4">
    <source>
        <dbReference type="ARBA" id="ARBA00022475"/>
    </source>
</evidence>
<feature type="domain" description="GGDEF" evidence="10">
    <location>
        <begin position="394"/>
        <end position="524"/>
    </location>
</feature>
<evidence type="ECO:0000256" key="2">
    <source>
        <dbReference type="ARBA" id="ARBA00004651"/>
    </source>
</evidence>
<proteinExistence type="predicted"/>
<dbReference type="SUPFAM" id="SSF103190">
    <property type="entry name" value="Sensory domain-like"/>
    <property type="match status" value="1"/>
</dbReference>
<keyword evidence="4" id="KW-1003">Cell membrane</keyword>